<dbReference type="RefSeq" id="XP_010942587.1">
    <property type="nucleotide sequence ID" value="XM_010944285.1"/>
</dbReference>
<evidence type="ECO:0000313" key="5">
    <source>
        <dbReference type="RefSeq" id="XP_010942588.1"/>
    </source>
</evidence>
<evidence type="ECO:0000313" key="3">
    <source>
        <dbReference type="Proteomes" id="UP000504607"/>
    </source>
</evidence>
<dbReference type="OrthoDB" id="630095at2759"/>
<feature type="compositionally biased region" description="Basic and acidic residues" evidence="1">
    <location>
        <begin position="12"/>
        <end position="23"/>
    </location>
</feature>
<keyword evidence="2" id="KW-1133">Transmembrane helix</keyword>
<dbReference type="Pfam" id="PF03140">
    <property type="entry name" value="DUF247"/>
    <property type="match status" value="1"/>
</dbReference>
<name>A0A6I9SFN8_ELAGV</name>
<keyword evidence="2" id="KW-0472">Membrane</keyword>
<dbReference type="KEGG" id="egu:105060528"/>
<feature type="transmembrane region" description="Helical" evidence="2">
    <location>
        <begin position="485"/>
        <end position="513"/>
    </location>
</feature>
<dbReference type="InterPro" id="IPR004158">
    <property type="entry name" value="DUF247_pln"/>
</dbReference>
<dbReference type="Proteomes" id="UP000504607">
    <property type="component" value="Unplaced"/>
</dbReference>
<evidence type="ECO:0000256" key="1">
    <source>
        <dbReference type="SAM" id="MobiDB-lite"/>
    </source>
</evidence>
<feature type="compositionally biased region" description="Polar residues" evidence="1">
    <location>
        <begin position="82"/>
        <end position="91"/>
    </location>
</feature>
<evidence type="ECO:0000256" key="2">
    <source>
        <dbReference type="SAM" id="Phobius"/>
    </source>
</evidence>
<dbReference type="RefSeq" id="XP_010942588.1">
    <property type="nucleotide sequence ID" value="XM_010944286.2"/>
</dbReference>
<dbReference type="PANTHER" id="PTHR31170:SF25">
    <property type="entry name" value="BNAA09G04570D PROTEIN"/>
    <property type="match status" value="1"/>
</dbReference>
<protein>
    <submittedName>
        <fullName evidence="4 5">UPF0481 protein At3g47200-like</fullName>
    </submittedName>
</protein>
<dbReference type="PANTHER" id="PTHR31170">
    <property type="entry name" value="BNAC04G53230D PROTEIN"/>
    <property type="match status" value="1"/>
</dbReference>
<keyword evidence="3" id="KW-1185">Reference proteome</keyword>
<evidence type="ECO:0000313" key="4">
    <source>
        <dbReference type="RefSeq" id="XP_010942587.1"/>
    </source>
</evidence>
<gene>
    <name evidence="4 5" type="primary">LOC105060528</name>
</gene>
<reference evidence="4 5" key="1">
    <citation type="submission" date="2025-04" db="UniProtKB">
        <authorList>
            <consortium name="RefSeq"/>
        </authorList>
    </citation>
    <scope>IDENTIFICATION</scope>
</reference>
<organism evidence="3 4">
    <name type="scientific">Elaeis guineensis var. tenera</name>
    <name type="common">Oil palm</name>
    <dbReference type="NCBI Taxonomy" id="51953"/>
    <lineage>
        <taxon>Eukaryota</taxon>
        <taxon>Viridiplantae</taxon>
        <taxon>Streptophyta</taxon>
        <taxon>Embryophyta</taxon>
        <taxon>Tracheophyta</taxon>
        <taxon>Spermatophyta</taxon>
        <taxon>Magnoliopsida</taxon>
        <taxon>Liliopsida</taxon>
        <taxon>Arecaceae</taxon>
        <taxon>Arecoideae</taxon>
        <taxon>Cocoseae</taxon>
        <taxon>Elaeidinae</taxon>
        <taxon>Elaeis</taxon>
    </lineage>
</organism>
<sequence length="515" mass="58686">MDRGYRALSSSEKTKGKEKAETMEASKIITVEGEDKSSAAGGLSFGDIRAYASQRDEATDDLAKKMQKKIEDVHNKPHNYTAPKNISSVPASTDDHDKKLYEPRAVAIGPYYRNMEDNNFDITYEHKLWCAEFIIGDCNKKNLAKFLGEMKKKEKAARDFCRQSYKTDYPNMDPQSFLEMLMLDSCFVLLVLSFHFDVAKVVDQFAIQLQGPMPWALRDVVRASEFLKTDLLLRKNQIPYFIIVDAFKMVKEVNQGREPIIISLKEKGSITEVAFEFFDTLGLGWSDFPLGLEKKVDSLLHLYYLSLGPKSLRSLSLIEIYRANFVTLDPRRSIPSATELQEKSAMKFKAEKKAHSVLDVTCKNGVIRMPALHVYDFTDILLHNLIGYEQPLSTMDSYITAYVAFMVRMVRKEGDVELLENSGVLEHGFTDSAEVVAFFRQLHNVIDRSKTPGYLDDLYTEVTNSYKNPWRRMYADAKKRYCSSVWVSITVVAGVVLSVLTLIETIYAIIGFYQS</sequence>
<dbReference type="GeneID" id="105060528"/>
<feature type="region of interest" description="Disordered" evidence="1">
    <location>
        <begin position="76"/>
        <end position="96"/>
    </location>
</feature>
<dbReference type="AlphaFoldDB" id="A0A6I9SFN8"/>
<accession>A0A6I9SFN8</accession>
<feature type="region of interest" description="Disordered" evidence="1">
    <location>
        <begin position="1"/>
        <end position="23"/>
    </location>
</feature>
<proteinExistence type="predicted"/>
<keyword evidence="2" id="KW-0812">Transmembrane</keyword>